<reference evidence="4" key="2">
    <citation type="submission" date="2020-07" db="EMBL/GenBank/DDBJ databases">
        <authorList>
            <person name="Pettersson B.M.F."/>
            <person name="Behra P.R.K."/>
            <person name="Ramesh M."/>
            <person name="Das S."/>
            <person name="Dasgupta S."/>
            <person name="Kirsebom L.A."/>
        </authorList>
    </citation>
    <scope>NUCLEOTIDE SEQUENCE</scope>
    <source>
        <strain evidence="4">DSM 45439</strain>
    </source>
</reference>
<comment type="caution">
    <text evidence="4">The sequence shown here is derived from an EMBL/GenBank/DDBJ whole genome shotgun (WGS) entry which is preliminary data.</text>
</comment>
<dbReference type="SUPFAM" id="SSF51735">
    <property type="entry name" value="NAD(P)-binding Rossmann-fold domains"/>
    <property type="match status" value="1"/>
</dbReference>
<dbReference type="GO" id="GO:0016491">
    <property type="term" value="F:oxidoreductase activity"/>
    <property type="evidence" value="ECO:0007669"/>
    <property type="project" value="UniProtKB-KW"/>
</dbReference>
<dbReference type="RefSeq" id="WP_083071568.1">
    <property type="nucleotide sequence ID" value="NZ_JACKTG010000009.1"/>
</dbReference>
<evidence type="ECO:0000256" key="2">
    <source>
        <dbReference type="ARBA" id="ARBA00023002"/>
    </source>
</evidence>
<dbReference type="PRINTS" id="PR00081">
    <property type="entry name" value="GDHRDH"/>
</dbReference>
<dbReference type="Proteomes" id="UP000192293">
    <property type="component" value="Unassembled WGS sequence"/>
</dbReference>
<evidence type="ECO:0000313" key="4">
    <source>
        <dbReference type="EMBL" id="MCV6988064.1"/>
    </source>
</evidence>
<dbReference type="PANTHER" id="PTHR24321">
    <property type="entry name" value="DEHYDROGENASES, SHORT CHAIN"/>
    <property type="match status" value="1"/>
</dbReference>
<dbReference type="NCBIfam" id="NF009467">
    <property type="entry name" value="PRK12826.1-3"/>
    <property type="match status" value="1"/>
</dbReference>
<keyword evidence="3" id="KW-0520">NAD</keyword>
<gene>
    <name evidence="5" type="ORF">BST19_20875</name>
    <name evidence="4" type="ORF">H7I91_01880</name>
</gene>
<organism evidence="4 7">
    <name type="scientific">Mycobacterium bouchedurhonense</name>
    <dbReference type="NCBI Taxonomy" id="701041"/>
    <lineage>
        <taxon>Bacteria</taxon>
        <taxon>Bacillati</taxon>
        <taxon>Actinomycetota</taxon>
        <taxon>Actinomycetes</taxon>
        <taxon>Mycobacteriales</taxon>
        <taxon>Mycobacteriaceae</taxon>
        <taxon>Mycobacterium</taxon>
        <taxon>Mycobacterium avium complex (MAC)</taxon>
    </lineage>
</organism>
<dbReference type="AlphaFoldDB" id="A0AAW5RXM4"/>
<evidence type="ECO:0000256" key="1">
    <source>
        <dbReference type="ARBA" id="ARBA00006484"/>
    </source>
</evidence>
<comment type="similarity">
    <text evidence="1">Belongs to the short-chain dehydrogenases/reductases (SDR) family.</text>
</comment>
<sequence length="278" mass="30127">MGKFEGKVAFVTGGARGQGRAHAAKLSAEGADIVTIDILEDIPTVRNQGARQEDLDETVNLVEKQGRRVVTHKGDVRDLVAVQAAVDKGLDAFGRIDIIIAQAGVMAVPRFMWEFSEEEWHATIDINLNGVWNAVKAAVPAMIEADRGGSIVMTSSVAGVKGYPTYGNYVAAKHGVLGIMKTLAQELGPKNIRVNAILPSTVNTPMVQYQEFWRALRPELDDPTIDDARVWFDQSVLLPGAGLVEPEDIANAAAFLCSDDARFVTGMDFRVDAGFYIK</sequence>
<dbReference type="FunFam" id="3.40.50.720:FF:000084">
    <property type="entry name" value="Short-chain dehydrogenase reductase"/>
    <property type="match status" value="1"/>
</dbReference>
<reference evidence="5 6" key="1">
    <citation type="submission" date="2017-02" db="EMBL/GenBank/DDBJ databases">
        <title>The new phylogeny of genus Mycobacterium.</title>
        <authorList>
            <person name="Tortoli E."/>
            <person name="Trovato A."/>
            <person name="Cirillo D.M."/>
        </authorList>
    </citation>
    <scope>NUCLEOTIDE SEQUENCE [LARGE SCALE GENOMIC DNA]</scope>
    <source>
        <strain evidence="5 6">DSM 45439</strain>
    </source>
</reference>
<dbReference type="PROSITE" id="PS00061">
    <property type="entry name" value="ADH_SHORT"/>
    <property type="match status" value="1"/>
</dbReference>
<dbReference type="NCBIfam" id="TIGR03971">
    <property type="entry name" value="SDR_subfam_1"/>
    <property type="match status" value="1"/>
</dbReference>
<evidence type="ECO:0000313" key="5">
    <source>
        <dbReference type="EMBL" id="ORA44770.1"/>
    </source>
</evidence>
<name>A0AAW5RXM4_MYCBC</name>
<dbReference type="PRINTS" id="PR00080">
    <property type="entry name" value="SDRFAMILY"/>
</dbReference>
<evidence type="ECO:0000313" key="6">
    <source>
        <dbReference type="Proteomes" id="UP000192293"/>
    </source>
</evidence>
<dbReference type="EMBL" id="JACKTG010000009">
    <property type="protein sequence ID" value="MCV6988064.1"/>
    <property type="molecule type" value="Genomic_DNA"/>
</dbReference>
<evidence type="ECO:0000313" key="7">
    <source>
        <dbReference type="Proteomes" id="UP001207588"/>
    </source>
</evidence>
<evidence type="ECO:0000256" key="3">
    <source>
        <dbReference type="ARBA" id="ARBA00023027"/>
    </source>
</evidence>
<keyword evidence="2" id="KW-0560">Oxidoreductase</keyword>
<protein>
    <submittedName>
        <fullName evidence="5">3-ketoacyl-ACP reductase</fullName>
    </submittedName>
    <submittedName>
        <fullName evidence="4">Mycofactocin-coupled SDR family oxidoreductase</fullName>
    </submittedName>
</protein>
<proteinExistence type="inferred from homology"/>
<dbReference type="InterPro" id="IPR020904">
    <property type="entry name" value="Sc_DH/Rdtase_CS"/>
</dbReference>
<dbReference type="InterPro" id="IPR036291">
    <property type="entry name" value="NAD(P)-bd_dom_sf"/>
</dbReference>
<dbReference type="CDD" id="cd05233">
    <property type="entry name" value="SDR_c"/>
    <property type="match status" value="1"/>
</dbReference>
<dbReference type="PANTHER" id="PTHR24321:SF8">
    <property type="entry name" value="ESTRADIOL 17-BETA-DEHYDROGENASE 8-RELATED"/>
    <property type="match status" value="1"/>
</dbReference>
<keyword evidence="6" id="KW-1185">Reference proteome</keyword>
<dbReference type="Proteomes" id="UP001207588">
    <property type="component" value="Unassembled WGS sequence"/>
</dbReference>
<reference evidence="4" key="3">
    <citation type="journal article" date="2022" name="BMC Genomics">
        <title>Comparative genome analysis of mycobacteria focusing on tRNA and non-coding RNA.</title>
        <authorList>
            <person name="Behra P.R.K."/>
            <person name="Pettersson B.M.F."/>
            <person name="Ramesh M."/>
            <person name="Das S."/>
            <person name="Dasgupta S."/>
            <person name="Kirsebom L.A."/>
        </authorList>
    </citation>
    <scope>NUCLEOTIDE SEQUENCE</scope>
    <source>
        <strain evidence="4">DSM 45439</strain>
    </source>
</reference>
<dbReference type="Pfam" id="PF13561">
    <property type="entry name" value="adh_short_C2"/>
    <property type="match status" value="1"/>
</dbReference>
<dbReference type="InterPro" id="IPR002347">
    <property type="entry name" value="SDR_fam"/>
</dbReference>
<dbReference type="EMBL" id="MVHL01000041">
    <property type="protein sequence ID" value="ORA44770.1"/>
    <property type="molecule type" value="Genomic_DNA"/>
</dbReference>
<dbReference type="InterPro" id="IPR023985">
    <property type="entry name" value="SDR_subfam_1"/>
</dbReference>
<accession>A0AAW5RXM4</accession>
<dbReference type="Gene3D" id="3.40.50.720">
    <property type="entry name" value="NAD(P)-binding Rossmann-like Domain"/>
    <property type="match status" value="1"/>
</dbReference>